<dbReference type="EMBL" id="JACXAE010000034">
    <property type="protein sequence ID" value="MBD2772058.1"/>
    <property type="molecule type" value="Genomic_DNA"/>
</dbReference>
<proteinExistence type="predicted"/>
<evidence type="ECO:0000313" key="1">
    <source>
        <dbReference type="EMBL" id="MBD2772058.1"/>
    </source>
</evidence>
<gene>
    <name evidence="1" type="ORF">ICL16_08135</name>
</gene>
<dbReference type="AlphaFoldDB" id="A0A8J6XE72"/>
<name>A0A8J6XE72_9CYAN</name>
<sequence length="64" mass="7872">MSEINEFRISAPPEDLDKWVWFLEEMEKRQLITIYEKSNYYNNRGDSKFKRLYIKLKLNAEKPN</sequence>
<dbReference type="RefSeq" id="WP_190826347.1">
    <property type="nucleotide sequence ID" value="NZ_CAWPPI010000034.1"/>
</dbReference>
<dbReference type="Proteomes" id="UP000629098">
    <property type="component" value="Unassembled WGS sequence"/>
</dbReference>
<organism evidence="1 2">
    <name type="scientific">Iningainema tapete BLCC-T55</name>
    <dbReference type="NCBI Taxonomy" id="2748662"/>
    <lineage>
        <taxon>Bacteria</taxon>
        <taxon>Bacillati</taxon>
        <taxon>Cyanobacteriota</taxon>
        <taxon>Cyanophyceae</taxon>
        <taxon>Nostocales</taxon>
        <taxon>Scytonemataceae</taxon>
        <taxon>Iningainema tapete</taxon>
    </lineage>
</organism>
<reference evidence="1" key="1">
    <citation type="submission" date="2020-09" db="EMBL/GenBank/DDBJ databases">
        <title>Iningainema tapete sp. nov. (Scytonemataceae, Cyanobacteria) from greenhouses in central Florida (USA) produces two types of nodularin with biosynthetic potential for microcystin-LR and anabaenopeptins.</title>
        <authorList>
            <person name="Berthold D.E."/>
            <person name="Lefler F.W."/>
            <person name="Huang I.-S."/>
            <person name="Abdulla H."/>
            <person name="Zimba P.V."/>
            <person name="Laughinghouse H.D. IV."/>
        </authorList>
    </citation>
    <scope>NUCLEOTIDE SEQUENCE</scope>
    <source>
        <strain evidence="1">BLCCT55</strain>
    </source>
</reference>
<evidence type="ECO:0000313" key="2">
    <source>
        <dbReference type="Proteomes" id="UP000629098"/>
    </source>
</evidence>
<comment type="caution">
    <text evidence="1">The sequence shown here is derived from an EMBL/GenBank/DDBJ whole genome shotgun (WGS) entry which is preliminary data.</text>
</comment>
<accession>A0A8J6XE72</accession>
<keyword evidence="2" id="KW-1185">Reference proteome</keyword>
<protein>
    <submittedName>
        <fullName evidence="1">Uncharacterized protein</fullName>
    </submittedName>
</protein>